<sequence length="322" mass="35146">MLQRLLPFFLIGVSFGDLPPPERIQYACTNNGEIQVMNTDITQYKSLYATEGDNICKVNRTMNAGGTVKFIIYGCNVVMPIKATLMEEEQDTIGNNVLFGGKGVAGYELKCGGVPIGGSSTVLQAKLQIGNTGFEYKDEHQVSLDLRMEISENGVIRTSSNPVKVGTPLNLTISGSDHFTFYAKNCLAEGKMGQVKSLIKEGNTLDTSLITSFTALAPGDQGRMQTMATLYAFHFVKSEEITVNCTVFACRKDDVQCETAIPHSHDGKAKRAANEGNGTRMDYVQAGIRVIDEYYYPISSGRTLNVLPGHFVLAALMYFLLG</sequence>
<dbReference type="PROSITE" id="PS51034">
    <property type="entry name" value="ZP_2"/>
    <property type="match status" value="1"/>
</dbReference>
<comment type="caution">
    <text evidence="3">The sequence shown here is derived from an EMBL/GenBank/DDBJ whole genome shotgun (WGS) entry which is preliminary data.</text>
</comment>
<evidence type="ECO:0000313" key="3">
    <source>
        <dbReference type="EMBL" id="KAL3859141.1"/>
    </source>
</evidence>
<organism evidence="3 4">
    <name type="scientific">Sinanodonta woodiana</name>
    <name type="common">Chinese pond mussel</name>
    <name type="synonym">Anodonta woodiana</name>
    <dbReference type="NCBI Taxonomy" id="1069815"/>
    <lineage>
        <taxon>Eukaryota</taxon>
        <taxon>Metazoa</taxon>
        <taxon>Spiralia</taxon>
        <taxon>Lophotrochozoa</taxon>
        <taxon>Mollusca</taxon>
        <taxon>Bivalvia</taxon>
        <taxon>Autobranchia</taxon>
        <taxon>Heteroconchia</taxon>
        <taxon>Palaeoheterodonta</taxon>
        <taxon>Unionida</taxon>
        <taxon>Unionoidea</taxon>
        <taxon>Unionidae</taxon>
        <taxon>Unioninae</taxon>
        <taxon>Sinanodonta</taxon>
    </lineage>
</organism>
<name>A0ABD3VDL5_SINWO</name>
<gene>
    <name evidence="3" type="ORF">ACJMK2_009373</name>
</gene>
<reference evidence="3 4" key="1">
    <citation type="submission" date="2024-11" db="EMBL/GenBank/DDBJ databases">
        <title>Chromosome-level genome assembly of the freshwater bivalve Anodonta woodiana.</title>
        <authorList>
            <person name="Chen X."/>
        </authorList>
    </citation>
    <scope>NUCLEOTIDE SEQUENCE [LARGE SCALE GENOMIC DNA]</scope>
    <source>
        <strain evidence="3">MN2024</strain>
        <tissue evidence="3">Gills</tissue>
    </source>
</reference>
<accession>A0ABD3VDL5</accession>
<feature type="domain" description="ZP" evidence="2">
    <location>
        <begin position="27"/>
        <end position="264"/>
    </location>
</feature>
<feature type="chain" id="PRO_5044895896" description="ZP domain-containing protein" evidence="1">
    <location>
        <begin position="17"/>
        <end position="322"/>
    </location>
</feature>
<proteinExistence type="predicted"/>
<protein>
    <recommendedName>
        <fullName evidence="2">ZP domain-containing protein</fullName>
    </recommendedName>
</protein>
<evidence type="ECO:0000256" key="1">
    <source>
        <dbReference type="SAM" id="SignalP"/>
    </source>
</evidence>
<dbReference type="EMBL" id="JBJQND010000012">
    <property type="protein sequence ID" value="KAL3859141.1"/>
    <property type="molecule type" value="Genomic_DNA"/>
</dbReference>
<dbReference type="Proteomes" id="UP001634394">
    <property type="component" value="Unassembled WGS sequence"/>
</dbReference>
<evidence type="ECO:0000259" key="2">
    <source>
        <dbReference type="PROSITE" id="PS51034"/>
    </source>
</evidence>
<keyword evidence="4" id="KW-1185">Reference proteome</keyword>
<feature type="signal peptide" evidence="1">
    <location>
        <begin position="1"/>
        <end position="16"/>
    </location>
</feature>
<keyword evidence="1" id="KW-0732">Signal</keyword>
<dbReference type="InterPro" id="IPR001507">
    <property type="entry name" value="ZP_dom"/>
</dbReference>
<dbReference type="AlphaFoldDB" id="A0ABD3VDL5"/>
<evidence type="ECO:0000313" key="4">
    <source>
        <dbReference type="Proteomes" id="UP001634394"/>
    </source>
</evidence>